<organism evidence="2">
    <name type="scientific">Tanacetum cinerariifolium</name>
    <name type="common">Dalmatian daisy</name>
    <name type="synonym">Chrysanthemum cinerariifolium</name>
    <dbReference type="NCBI Taxonomy" id="118510"/>
    <lineage>
        <taxon>Eukaryota</taxon>
        <taxon>Viridiplantae</taxon>
        <taxon>Streptophyta</taxon>
        <taxon>Embryophyta</taxon>
        <taxon>Tracheophyta</taxon>
        <taxon>Spermatophyta</taxon>
        <taxon>Magnoliopsida</taxon>
        <taxon>eudicotyledons</taxon>
        <taxon>Gunneridae</taxon>
        <taxon>Pentapetalae</taxon>
        <taxon>asterids</taxon>
        <taxon>campanulids</taxon>
        <taxon>Asterales</taxon>
        <taxon>Asteraceae</taxon>
        <taxon>Asteroideae</taxon>
        <taxon>Anthemideae</taxon>
        <taxon>Anthemidinae</taxon>
        <taxon>Tanacetum</taxon>
    </lineage>
</organism>
<dbReference type="AlphaFoldDB" id="A0A699V128"/>
<reference evidence="2" key="1">
    <citation type="journal article" date="2019" name="Sci. Rep.">
        <title>Draft genome of Tanacetum cinerariifolium, the natural source of mosquito coil.</title>
        <authorList>
            <person name="Yamashiro T."/>
            <person name="Shiraishi A."/>
            <person name="Satake H."/>
            <person name="Nakayama K."/>
        </authorList>
    </citation>
    <scope>NUCLEOTIDE SEQUENCE</scope>
</reference>
<name>A0A699V128_TANCI</name>
<evidence type="ECO:0000313" key="2">
    <source>
        <dbReference type="EMBL" id="GFD28965.1"/>
    </source>
</evidence>
<accession>A0A699V128</accession>
<gene>
    <name evidence="2" type="ORF">Tci_900934</name>
</gene>
<feature type="non-terminal residue" evidence="2">
    <location>
        <position position="105"/>
    </location>
</feature>
<sequence>IDELEHIMANLIQVNKDMEERLDKQGVRLYRLEQLDIPQQVSKAVRPFGSSGAPGASGSSQLLPPPPPPSSTNQESPSKGATAPISSKTAALAKYQAWTTTDIRL</sequence>
<comment type="caution">
    <text evidence="2">The sequence shown here is derived from an EMBL/GenBank/DDBJ whole genome shotgun (WGS) entry which is preliminary data.</text>
</comment>
<proteinExistence type="predicted"/>
<evidence type="ECO:0000256" key="1">
    <source>
        <dbReference type="SAM" id="MobiDB-lite"/>
    </source>
</evidence>
<feature type="compositionally biased region" description="Low complexity" evidence="1">
    <location>
        <begin position="49"/>
        <end position="62"/>
    </location>
</feature>
<protein>
    <submittedName>
        <fullName evidence="2">Uncharacterized protein</fullName>
    </submittedName>
</protein>
<dbReference type="EMBL" id="BKCJ011390332">
    <property type="protein sequence ID" value="GFD28965.1"/>
    <property type="molecule type" value="Genomic_DNA"/>
</dbReference>
<feature type="non-terminal residue" evidence="2">
    <location>
        <position position="1"/>
    </location>
</feature>
<feature type="region of interest" description="Disordered" evidence="1">
    <location>
        <begin position="43"/>
        <end position="91"/>
    </location>
</feature>